<proteinExistence type="inferred from homology"/>
<comment type="similarity">
    <text evidence="1">Belongs to the peptidase A1 family.</text>
</comment>
<dbReference type="EMBL" id="KN840445">
    <property type="protein sequence ID" value="KIP11625.1"/>
    <property type="molecule type" value="Genomic_DNA"/>
</dbReference>
<reference evidence="5 6" key="1">
    <citation type="journal article" date="2014" name="PLoS Genet.">
        <title>Analysis of the Phlebiopsis gigantea genome, transcriptome and secretome provides insight into its pioneer colonization strategies of wood.</title>
        <authorList>
            <person name="Hori C."/>
            <person name="Ishida T."/>
            <person name="Igarashi K."/>
            <person name="Samejima M."/>
            <person name="Suzuki H."/>
            <person name="Master E."/>
            <person name="Ferreira P."/>
            <person name="Ruiz-Duenas F.J."/>
            <person name="Held B."/>
            <person name="Canessa P."/>
            <person name="Larrondo L.F."/>
            <person name="Schmoll M."/>
            <person name="Druzhinina I.S."/>
            <person name="Kubicek C.P."/>
            <person name="Gaskell J.A."/>
            <person name="Kersten P."/>
            <person name="St John F."/>
            <person name="Glasner J."/>
            <person name="Sabat G."/>
            <person name="Splinter BonDurant S."/>
            <person name="Syed K."/>
            <person name="Yadav J."/>
            <person name="Mgbeahuruike A.C."/>
            <person name="Kovalchuk A."/>
            <person name="Asiegbu F.O."/>
            <person name="Lackner G."/>
            <person name="Hoffmeister D."/>
            <person name="Rencoret J."/>
            <person name="Gutierrez A."/>
            <person name="Sun H."/>
            <person name="Lindquist E."/>
            <person name="Barry K."/>
            <person name="Riley R."/>
            <person name="Grigoriev I.V."/>
            <person name="Henrissat B."/>
            <person name="Kues U."/>
            <person name="Berka R.M."/>
            <person name="Martinez A.T."/>
            <person name="Covert S.F."/>
            <person name="Blanchette R.A."/>
            <person name="Cullen D."/>
        </authorList>
    </citation>
    <scope>NUCLEOTIDE SEQUENCE [LARGE SCALE GENOMIC DNA]</scope>
    <source>
        <strain evidence="5 6">11061_1 CR5-6</strain>
    </source>
</reference>
<dbReference type="PANTHER" id="PTHR47966:SF6">
    <property type="entry name" value="PEPTIDASE A1 DOMAIN-CONTAINING PROTEIN"/>
    <property type="match status" value="1"/>
</dbReference>
<evidence type="ECO:0000256" key="1">
    <source>
        <dbReference type="ARBA" id="ARBA00007447"/>
    </source>
</evidence>
<gene>
    <name evidence="5" type="ORF">PHLGIDRAFT_99453</name>
</gene>
<dbReference type="PROSITE" id="PS51767">
    <property type="entry name" value="PEPTIDASE_A1"/>
    <property type="match status" value="1"/>
</dbReference>
<feature type="compositionally biased region" description="Low complexity" evidence="3">
    <location>
        <begin position="423"/>
        <end position="439"/>
    </location>
</feature>
<dbReference type="GO" id="GO:0006508">
    <property type="term" value="P:proteolysis"/>
    <property type="evidence" value="ECO:0007669"/>
    <property type="project" value="InterPro"/>
</dbReference>
<name>A0A0C3SF81_PHLG1</name>
<sequence length="479" mass="49138">MSALHRTPEWIEKTRLATQTKYKVQTGETQEKRSSGTNQLTNAEFDSLYLGQIFVGTPPAPFYVQLDTGSSDLWVASQLPDAPSGSALFNPSSSSSFTDLNSQFQITYGSGPVSGTLGSDVVQFASFELTNQTFGLVNQVNQNQIVAPMSGIMGLAFATISASNSTPFWQTLAQTSGVLDSPLFAIQITRFTNDTNQNAALVQPGGSFTIGATDATLFTGNIDYQDIPDVDSGFWLQEVNAMTVNGKAITVPTGNSAFAAIDSGTTGAVLPDNVLAAIFAEVPESQLIQTGQLAGHYAFSCDTEVTVTVQFGSSSAPSWSISPTDFIAGEQQGLCISSFFSLGTTNTGLAPPFIFGDTFLKNVYSVYRATPPSVGFAQLSEKALALNGVEGPAPSASAPDSSVTISIGNSGSVSVNAPLTTAGSSASSGASPTNSASSSGSGGGSSGSGSGSTSSADKVGVLSAVSLMSSILSTCVVLL</sequence>
<dbReference type="PRINTS" id="PR00792">
    <property type="entry name" value="PEPSIN"/>
</dbReference>
<dbReference type="STRING" id="745531.A0A0C3SF81"/>
<dbReference type="CDD" id="cd05471">
    <property type="entry name" value="pepsin_like"/>
    <property type="match status" value="1"/>
</dbReference>
<dbReference type="HOGENOM" id="CLU_013253_1_2_1"/>
<evidence type="ECO:0000256" key="2">
    <source>
        <dbReference type="PIRSR" id="PIRSR601461-1"/>
    </source>
</evidence>
<feature type="compositionally biased region" description="Gly residues" evidence="3">
    <location>
        <begin position="440"/>
        <end position="450"/>
    </location>
</feature>
<dbReference type="InterPro" id="IPR021109">
    <property type="entry name" value="Peptidase_aspartic_dom_sf"/>
</dbReference>
<keyword evidence="6" id="KW-1185">Reference proteome</keyword>
<feature type="active site" evidence="2">
    <location>
        <position position="262"/>
    </location>
</feature>
<organism evidence="5 6">
    <name type="scientific">Phlebiopsis gigantea (strain 11061_1 CR5-6)</name>
    <name type="common">White-rot fungus</name>
    <name type="synonym">Peniophora gigantea</name>
    <dbReference type="NCBI Taxonomy" id="745531"/>
    <lineage>
        <taxon>Eukaryota</taxon>
        <taxon>Fungi</taxon>
        <taxon>Dikarya</taxon>
        <taxon>Basidiomycota</taxon>
        <taxon>Agaricomycotina</taxon>
        <taxon>Agaricomycetes</taxon>
        <taxon>Polyporales</taxon>
        <taxon>Phanerochaetaceae</taxon>
        <taxon>Phlebiopsis</taxon>
    </lineage>
</organism>
<evidence type="ECO:0000259" key="4">
    <source>
        <dbReference type="PROSITE" id="PS51767"/>
    </source>
</evidence>
<dbReference type="PANTHER" id="PTHR47966">
    <property type="entry name" value="BETA-SITE APP-CLEAVING ENZYME, ISOFORM A-RELATED"/>
    <property type="match status" value="1"/>
</dbReference>
<dbReference type="InterPro" id="IPR034164">
    <property type="entry name" value="Pepsin-like_dom"/>
</dbReference>
<protein>
    <recommendedName>
        <fullName evidence="4">Peptidase A1 domain-containing protein</fullName>
    </recommendedName>
</protein>
<dbReference type="Proteomes" id="UP000053257">
    <property type="component" value="Unassembled WGS sequence"/>
</dbReference>
<accession>A0A0C3SF81</accession>
<evidence type="ECO:0000313" key="5">
    <source>
        <dbReference type="EMBL" id="KIP11625.1"/>
    </source>
</evidence>
<dbReference type="InterPro" id="IPR001461">
    <property type="entry name" value="Aspartic_peptidase_A1"/>
</dbReference>
<evidence type="ECO:0000256" key="3">
    <source>
        <dbReference type="SAM" id="MobiDB-lite"/>
    </source>
</evidence>
<dbReference type="OrthoDB" id="771136at2759"/>
<feature type="active site" evidence="2">
    <location>
        <position position="67"/>
    </location>
</feature>
<feature type="region of interest" description="Disordered" evidence="3">
    <location>
        <begin position="423"/>
        <end position="453"/>
    </location>
</feature>
<dbReference type="GO" id="GO:0004190">
    <property type="term" value="F:aspartic-type endopeptidase activity"/>
    <property type="evidence" value="ECO:0007669"/>
    <property type="project" value="InterPro"/>
</dbReference>
<dbReference type="FunFam" id="2.40.70.10:FF:000008">
    <property type="entry name" value="Cathepsin D"/>
    <property type="match status" value="1"/>
</dbReference>
<dbReference type="Pfam" id="PF00026">
    <property type="entry name" value="Asp"/>
    <property type="match status" value="1"/>
</dbReference>
<dbReference type="SUPFAM" id="SSF50630">
    <property type="entry name" value="Acid proteases"/>
    <property type="match status" value="1"/>
</dbReference>
<dbReference type="Gene3D" id="2.40.70.10">
    <property type="entry name" value="Acid Proteases"/>
    <property type="match status" value="2"/>
</dbReference>
<dbReference type="InterPro" id="IPR033121">
    <property type="entry name" value="PEPTIDASE_A1"/>
</dbReference>
<feature type="domain" description="Peptidase A1" evidence="4">
    <location>
        <begin position="49"/>
        <end position="377"/>
    </location>
</feature>
<dbReference type="AlphaFoldDB" id="A0A0C3SF81"/>
<evidence type="ECO:0000313" key="6">
    <source>
        <dbReference type="Proteomes" id="UP000053257"/>
    </source>
</evidence>